<feature type="transmembrane region" description="Helical" evidence="6">
    <location>
        <begin position="424"/>
        <end position="444"/>
    </location>
</feature>
<feature type="transmembrane region" description="Helical" evidence="6">
    <location>
        <begin position="346"/>
        <end position="369"/>
    </location>
</feature>
<evidence type="ECO:0000313" key="8">
    <source>
        <dbReference type="EMBL" id="SDI90155.1"/>
    </source>
</evidence>
<sequence length="783" mass="86856">MFLNILKKDLRRKKTMNIVLLVLITLATALVASGTNLMYTTSSAIGYFIDKSKVADHSVTIPDTAENRQKIKDWTRNQAIVGEVYSEQQISVTSRQIKLPAGRNGFSSNLVLTLATVPDKVNLIFSQDDQQFKLDAGEIGIPVSIRNATGMELGDSITMNFDGITKSFKVTEFFKDAFLGADLMGLKRLILSEQDFADIQSALPEEAISVQYSFMAAKGVESSAVAAAFAKEDLQANFQVDKGLVKTSFLTDQIISAMLFVISLFLIFIAFMTLRFTIVSTLQDEYREIGVMKAIGFKNGSIKGLYLAKYSGLAVMGGAVGLIASFPLSALMSRKTAEYIILPGGIANIIISIMSAIAIVLLTLLFCVLCMRKINKASAIDAIRQGHTGERFKPSRRFHLHRSKRLHPMLFLAMSDVVSRLKSYTTLIITFILSAAIIIIPINLTNTILTPKFISYLGTTEADFYTKAVVADIPLNEIREELSKVEQQFKDQKFDVQLSLEYTALTKYISDNGESNRSISGTKNEPAANLEYLQGTAPELANEIAITSIMSEVYHKSLGDYIVFEIDGRQHSFLITGIFQAISNEGYMVRLAGEFYPQITTSYMITGMINAPDQDKAAITAEMKRLFSQYEIKTADEMLKEVIGGFIGQLKSVISLLTVIVCLIIFFITSLFVRLLISKEIQGIAVMKSLGFTDGLIRLWQVLRIMILLTGSLTIGVLGANILGERLFGFVFRMFGLTELHFQIMPLQVYVLYPLVILTVVVTAVYTSCGQIKHIHVWNMNKE</sequence>
<evidence type="ECO:0000256" key="4">
    <source>
        <dbReference type="ARBA" id="ARBA00022989"/>
    </source>
</evidence>
<gene>
    <name evidence="8" type="ORF">SAMN05216192_109161</name>
</gene>
<feature type="transmembrane region" description="Helical" evidence="6">
    <location>
        <begin position="653"/>
        <end position="677"/>
    </location>
</feature>
<dbReference type="PANTHER" id="PTHR30287">
    <property type="entry name" value="MEMBRANE COMPONENT OF PREDICTED ABC SUPERFAMILY METABOLITE UPTAKE TRANSPORTER"/>
    <property type="match status" value="1"/>
</dbReference>
<evidence type="ECO:0000256" key="3">
    <source>
        <dbReference type="ARBA" id="ARBA00022692"/>
    </source>
</evidence>
<dbReference type="STRING" id="1174501.SAMN05216192_109161"/>
<dbReference type="InterPro" id="IPR003838">
    <property type="entry name" value="ABC3_permease_C"/>
</dbReference>
<evidence type="ECO:0000256" key="5">
    <source>
        <dbReference type="ARBA" id="ARBA00023136"/>
    </source>
</evidence>
<feature type="transmembrane region" description="Helical" evidence="6">
    <location>
        <begin position="744"/>
        <end position="766"/>
    </location>
</feature>
<dbReference type="EMBL" id="FNDX01000009">
    <property type="protein sequence ID" value="SDI90155.1"/>
    <property type="molecule type" value="Genomic_DNA"/>
</dbReference>
<evidence type="ECO:0000256" key="2">
    <source>
        <dbReference type="ARBA" id="ARBA00022475"/>
    </source>
</evidence>
<evidence type="ECO:0000256" key="6">
    <source>
        <dbReference type="SAM" id="Phobius"/>
    </source>
</evidence>
<dbReference type="InterPro" id="IPR038766">
    <property type="entry name" value="Membrane_comp_ABC_pdt"/>
</dbReference>
<dbReference type="AlphaFoldDB" id="A0A1G8PCZ3"/>
<feature type="transmembrane region" description="Helical" evidence="6">
    <location>
        <begin position="307"/>
        <end position="326"/>
    </location>
</feature>
<organism evidence="8 9">
    <name type="scientific">Paenibacillus typhae</name>
    <dbReference type="NCBI Taxonomy" id="1174501"/>
    <lineage>
        <taxon>Bacteria</taxon>
        <taxon>Bacillati</taxon>
        <taxon>Bacillota</taxon>
        <taxon>Bacilli</taxon>
        <taxon>Bacillales</taxon>
        <taxon>Paenibacillaceae</taxon>
        <taxon>Paenibacillus</taxon>
    </lineage>
</organism>
<keyword evidence="9" id="KW-1185">Reference proteome</keyword>
<dbReference type="GO" id="GO:0005886">
    <property type="term" value="C:plasma membrane"/>
    <property type="evidence" value="ECO:0007669"/>
    <property type="project" value="UniProtKB-SubCell"/>
</dbReference>
<evidence type="ECO:0000256" key="1">
    <source>
        <dbReference type="ARBA" id="ARBA00004651"/>
    </source>
</evidence>
<comment type="subcellular location">
    <subcellularLocation>
        <location evidence="1">Cell membrane</location>
        <topology evidence="1">Multi-pass membrane protein</topology>
    </subcellularLocation>
</comment>
<keyword evidence="4 6" id="KW-1133">Transmembrane helix</keyword>
<feature type="domain" description="ABC3 transporter permease C-terminal" evidence="7">
    <location>
        <begin position="260"/>
        <end position="375"/>
    </location>
</feature>
<keyword evidence="3 6" id="KW-0812">Transmembrane</keyword>
<proteinExistence type="predicted"/>
<feature type="transmembrane region" description="Helical" evidence="6">
    <location>
        <begin position="705"/>
        <end position="724"/>
    </location>
</feature>
<dbReference type="OrthoDB" id="2024371at2"/>
<dbReference type="RefSeq" id="WP_090714129.1">
    <property type="nucleotide sequence ID" value="NZ_CBCSKY010000045.1"/>
</dbReference>
<keyword evidence="2" id="KW-1003">Cell membrane</keyword>
<protein>
    <submittedName>
        <fullName evidence="8">Putative ABC transport system permease protein</fullName>
    </submittedName>
</protein>
<reference evidence="9" key="1">
    <citation type="submission" date="2016-10" db="EMBL/GenBank/DDBJ databases">
        <authorList>
            <person name="Varghese N."/>
            <person name="Submissions S."/>
        </authorList>
    </citation>
    <scope>NUCLEOTIDE SEQUENCE [LARGE SCALE GENOMIC DNA]</scope>
    <source>
        <strain evidence="9">CGMCC 1.11012</strain>
    </source>
</reference>
<keyword evidence="5 6" id="KW-0472">Membrane</keyword>
<evidence type="ECO:0000313" key="9">
    <source>
        <dbReference type="Proteomes" id="UP000199050"/>
    </source>
</evidence>
<name>A0A1G8PCZ3_9BACL</name>
<dbReference type="Proteomes" id="UP000199050">
    <property type="component" value="Unassembled WGS sequence"/>
</dbReference>
<accession>A0A1G8PCZ3</accession>
<dbReference type="PANTHER" id="PTHR30287:SF2">
    <property type="entry name" value="BLL1001 PROTEIN"/>
    <property type="match status" value="1"/>
</dbReference>
<evidence type="ECO:0000259" key="7">
    <source>
        <dbReference type="Pfam" id="PF02687"/>
    </source>
</evidence>
<dbReference type="Pfam" id="PF02687">
    <property type="entry name" value="FtsX"/>
    <property type="match status" value="1"/>
</dbReference>
<feature type="transmembrane region" description="Helical" evidence="6">
    <location>
        <begin position="254"/>
        <end position="274"/>
    </location>
</feature>